<dbReference type="InterPro" id="IPR058240">
    <property type="entry name" value="rSAM_sf"/>
</dbReference>
<keyword evidence="2 9" id="KW-0004">4Fe-4S</keyword>
<comment type="similarity">
    <text evidence="9">Belongs to the methylthiotransferase family. MiaB subfamily.</text>
</comment>
<keyword evidence="3 9" id="KW-0808">Transferase</keyword>
<feature type="binding site" evidence="9">
    <location>
        <position position="155"/>
    </location>
    <ligand>
        <name>[4Fe-4S] cluster</name>
        <dbReference type="ChEBI" id="CHEBI:49883"/>
        <label>2</label>
        <note>4Fe-4S-S-AdoMet</note>
    </ligand>
</feature>
<dbReference type="PANTHER" id="PTHR43020">
    <property type="entry name" value="CDK5 REGULATORY SUBUNIT-ASSOCIATED PROTEIN 1"/>
    <property type="match status" value="1"/>
</dbReference>
<proteinExistence type="inferred from homology"/>
<dbReference type="SFLD" id="SFLDG01082">
    <property type="entry name" value="B12-binding_domain_containing"/>
    <property type="match status" value="1"/>
</dbReference>
<dbReference type="PROSITE" id="PS51918">
    <property type="entry name" value="RADICAL_SAM"/>
    <property type="match status" value="1"/>
</dbReference>
<dbReference type="InterPro" id="IPR020612">
    <property type="entry name" value="Methylthiotransferase_CS"/>
</dbReference>
<evidence type="ECO:0000256" key="9">
    <source>
        <dbReference type="HAMAP-Rule" id="MF_01864"/>
    </source>
</evidence>
<comment type="catalytic activity">
    <reaction evidence="9">
        <text>N(6)-dimethylallyladenosine(37) in tRNA + (sulfur carrier)-SH + AH2 + 2 S-adenosyl-L-methionine = 2-methylsulfanyl-N(6)-dimethylallyladenosine(37) in tRNA + (sulfur carrier)-H + 5'-deoxyadenosine + L-methionine + A + S-adenosyl-L-homocysteine + 2 H(+)</text>
        <dbReference type="Rhea" id="RHEA:37067"/>
        <dbReference type="Rhea" id="RHEA-COMP:10375"/>
        <dbReference type="Rhea" id="RHEA-COMP:10376"/>
        <dbReference type="Rhea" id="RHEA-COMP:14737"/>
        <dbReference type="Rhea" id="RHEA-COMP:14739"/>
        <dbReference type="ChEBI" id="CHEBI:13193"/>
        <dbReference type="ChEBI" id="CHEBI:15378"/>
        <dbReference type="ChEBI" id="CHEBI:17319"/>
        <dbReference type="ChEBI" id="CHEBI:17499"/>
        <dbReference type="ChEBI" id="CHEBI:29917"/>
        <dbReference type="ChEBI" id="CHEBI:57844"/>
        <dbReference type="ChEBI" id="CHEBI:57856"/>
        <dbReference type="ChEBI" id="CHEBI:59789"/>
        <dbReference type="ChEBI" id="CHEBI:64428"/>
        <dbReference type="ChEBI" id="CHEBI:74415"/>
        <dbReference type="ChEBI" id="CHEBI:74417"/>
        <dbReference type="EC" id="2.8.4.3"/>
    </reaction>
</comment>
<dbReference type="SUPFAM" id="SSF102114">
    <property type="entry name" value="Radical SAM enzymes"/>
    <property type="match status" value="1"/>
</dbReference>
<dbReference type="PROSITE" id="PS50926">
    <property type="entry name" value="TRAM"/>
    <property type="match status" value="1"/>
</dbReference>
<dbReference type="InterPro" id="IPR038135">
    <property type="entry name" value="Methylthiotransferase_N_sf"/>
</dbReference>
<comment type="subcellular location">
    <subcellularLocation>
        <location evidence="9">Cytoplasm</location>
    </subcellularLocation>
</comment>
<keyword evidence="14" id="KW-1185">Reference proteome</keyword>
<reference evidence="13 14" key="1">
    <citation type="journal article" date="2022" name="Microorganisms">
        <title>Genome Sequence and Characterization of a Xanthorhodopsin-Containing, Aerobic Anoxygenic Phototrophic Rhodobacter Species, Isolated from Mesophilic Conditions at Yellowstone National Park.</title>
        <authorList>
            <person name="Kyndt J.A."/>
            <person name="Robertson S."/>
            <person name="Shoffstall I.B."/>
            <person name="Ramaley R.F."/>
            <person name="Meyer T.E."/>
        </authorList>
    </citation>
    <scope>NUCLEOTIDE SEQUENCE [LARGE SCALE GENOMIC DNA]</scope>
    <source>
        <strain evidence="13 14">M37P</strain>
    </source>
</reference>
<dbReference type="PROSITE" id="PS01278">
    <property type="entry name" value="MTTASE_RADICAL"/>
    <property type="match status" value="1"/>
</dbReference>
<dbReference type="SFLD" id="SFLDS00029">
    <property type="entry name" value="Radical_SAM"/>
    <property type="match status" value="1"/>
</dbReference>
<comment type="function">
    <text evidence="1 9">Catalyzes the methylthiolation of N6-(dimethylallyl)adenosine (i(6)A), leading to the formation of 2-methylthio-N6-(dimethylallyl)adenosine (ms(2)i(6)A) at position 37 in tRNAs that read codons beginning with uridine.</text>
</comment>
<evidence type="ECO:0000256" key="8">
    <source>
        <dbReference type="ARBA" id="ARBA00033765"/>
    </source>
</evidence>
<dbReference type="SFLD" id="SFLDG01061">
    <property type="entry name" value="methylthiotransferase"/>
    <property type="match status" value="1"/>
</dbReference>
<dbReference type="EC" id="2.8.4.3" evidence="8 9"/>
<feature type="domain" description="MTTase N-terminal" evidence="11">
    <location>
        <begin position="5"/>
        <end position="121"/>
    </location>
</feature>
<evidence type="ECO:0000259" key="10">
    <source>
        <dbReference type="PROSITE" id="PS50926"/>
    </source>
</evidence>
<comment type="subunit">
    <text evidence="9">Monomer.</text>
</comment>
<dbReference type="InterPro" id="IPR005839">
    <property type="entry name" value="Methylthiotransferase"/>
</dbReference>
<evidence type="ECO:0000256" key="4">
    <source>
        <dbReference type="ARBA" id="ARBA00022691"/>
    </source>
</evidence>
<sequence>MTEAKKLFVKTYGCQMNVYDSERMAEALGAKGYVTTETVEDADLVLLNTCHIREKASEKLYSDLGRLRALKAARPGLKIGVAGCVAQAEGEEILRRAPVVDLVVGPQAYHRLPAMVEAGGRIVDTEFPVEDKFSHLPERRALRGPTAFLTVQEGCDKFCAFCVVPYTRGAEVSRPVARLLDEARKLVAQGVREITLLGQNVNAYHGEGPGGTWGLARLVRELAGIAGLDRIRYTTSHPNDMDDDLIAAHGEVPQLMPYLHLPVQSGSDRILKAMNRKHTAEQYLRLVERIRAARPDILLSSDFIVGFPGETDADFQATLDLIRAVGFGAAFSFKYSARPGTPAAEKAPLPAEVADARLQELQALITAQQQATQAAMVGREVTVLYEKPGRLPGQMVGKSDHLHAVHVPDPDGRIGEIVRVRVAASAPNSLAGALISRAG</sequence>
<dbReference type="InterPro" id="IPR006463">
    <property type="entry name" value="MiaB_methiolase"/>
</dbReference>
<keyword evidence="9" id="KW-0963">Cytoplasm</keyword>
<dbReference type="NCBIfam" id="TIGR00089">
    <property type="entry name" value="MiaB/RimO family radical SAM methylthiotransferase"/>
    <property type="match status" value="1"/>
</dbReference>
<keyword evidence="7 9" id="KW-0411">Iron-sulfur</keyword>
<dbReference type="Pfam" id="PF04055">
    <property type="entry name" value="Radical_SAM"/>
    <property type="match status" value="1"/>
</dbReference>
<evidence type="ECO:0000259" key="11">
    <source>
        <dbReference type="PROSITE" id="PS51449"/>
    </source>
</evidence>
<feature type="binding site" evidence="9">
    <location>
        <position position="14"/>
    </location>
    <ligand>
        <name>[4Fe-4S] cluster</name>
        <dbReference type="ChEBI" id="CHEBI:49883"/>
        <label>1</label>
    </ligand>
</feature>
<comment type="cofactor">
    <cofactor evidence="9">
        <name>[4Fe-4S] cluster</name>
        <dbReference type="ChEBI" id="CHEBI:49883"/>
    </cofactor>
    <text evidence="9">Binds 2 [4Fe-4S] clusters. One cluster is coordinated with 3 cysteines and an exchangeable S-adenosyl-L-methionine.</text>
</comment>
<dbReference type="Gene3D" id="3.80.30.20">
    <property type="entry name" value="tm_1862 like domain"/>
    <property type="match status" value="1"/>
</dbReference>
<feature type="binding site" evidence="9">
    <location>
        <position position="84"/>
    </location>
    <ligand>
        <name>[4Fe-4S] cluster</name>
        <dbReference type="ChEBI" id="CHEBI:49883"/>
        <label>1</label>
    </ligand>
</feature>
<protein>
    <recommendedName>
        <fullName evidence="8 9">tRNA-2-methylthio-N(6)-dimethylallyladenosine synthase</fullName>
        <ecNumber evidence="8 9">2.8.4.3</ecNumber>
    </recommendedName>
    <alternativeName>
        <fullName evidence="9">(Dimethylallyl)adenosine tRNA methylthiotransferase MiaB</fullName>
    </alternativeName>
    <alternativeName>
        <fullName evidence="9">tRNA-i(6)A37 methylthiotransferase</fullName>
    </alternativeName>
</protein>
<evidence type="ECO:0000256" key="6">
    <source>
        <dbReference type="ARBA" id="ARBA00023004"/>
    </source>
</evidence>
<dbReference type="SMART" id="SM00729">
    <property type="entry name" value="Elp3"/>
    <property type="match status" value="1"/>
</dbReference>
<evidence type="ECO:0000313" key="13">
    <source>
        <dbReference type="EMBL" id="NHB75382.1"/>
    </source>
</evidence>
<name>A0ABX0G357_9RHOB</name>
<dbReference type="RefSeq" id="WP_166401424.1">
    <property type="nucleotide sequence ID" value="NZ_JAANHS010000001.1"/>
</dbReference>
<keyword evidence="5 9" id="KW-0479">Metal-binding</keyword>
<feature type="domain" description="Radical SAM core" evidence="12">
    <location>
        <begin position="141"/>
        <end position="371"/>
    </location>
</feature>
<dbReference type="Proteomes" id="UP001515660">
    <property type="component" value="Unassembled WGS sequence"/>
</dbReference>
<dbReference type="InterPro" id="IPR007197">
    <property type="entry name" value="rSAM"/>
</dbReference>
<gene>
    <name evidence="9 13" type="primary">miaB</name>
    <name evidence="13" type="ORF">G8O29_01330</name>
</gene>
<dbReference type="PANTHER" id="PTHR43020:SF2">
    <property type="entry name" value="MITOCHONDRIAL TRNA METHYLTHIOTRANSFERASE CDK5RAP1"/>
    <property type="match status" value="1"/>
</dbReference>
<dbReference type="InterPro" id="IPR013848">
    <property type="entry name" value="Methylthiotransferase_N"/>
</dbReference>
<dbReference type="EMBL" id="JAANHS010000001">
    <property type="protein sequence ID" value="NHB75382.1"/>
    <property type="molecule type" value="Genomic_DNA"/>
</dbReference>
<dbReference type="PROSITE" id="PS51449">
    <property type="entry name" value="MTTASE_N"/>
    <property type="match status" value="1"/>
</dbReference>
<comment type="caution">
    <text evidence="13">The sequence shown here is derived from an EMBL/GenBank/DDBJ whole genome shotgun (WGS) entry which is preliminary data.</text>
</comment>
<dbReference type="NCBIfam" id="TIGR01574">
    <property type="entry name" value="miaB-methiolase"/>
    <property type="match status" value="1"/>
</dbReference>
<dbReference type="InterPro" id="IPR002792">
    <property type="entry name" value="TRAM_dom"/>
</dbReference>
<evidence type="ECO:0000256" key="3">
    <source>
        <dbReference type="ARBA" id="ARBA00022679"/>
    </source>
</evidence>
<dbReference type="Pfam" id="PF00919">
    <property type="entry name" value="UPF0004"/>
    <property type="match status" value="1"/>
</dbReference>
<dbReference type="InterPro" id="IPR023404">
    <property type="entry name" value="rSAM_horseshoe"/>
</dbReference>
<dbReference type="CDD" id="cd01335">
    <property type="entry name" value="Radical_SAM"/>
    <property type="match status" value="1"/>
</dbReference>
<dbReference type="InterPro" id="IPR006638">
    <property type="entry name" value="Elp3/MiaA/NifB-like_rSAM"/>
</dbReference>
<evidence type="ECO:0000256" key="7">
    <source>
        <dbReference type="ARBA" id="ARBA00023014"/>
    </source>
</evidence>
<feature type="domain" description="TRAM" evidence="10">
    <location>
        <begin position="374"/>
        <end position="436"/>
    </location>
</feature>
<feature type="binding site" evidence="9">
    <location>
        <position position="159"/>
    </location>
    <ligand>
        <name>[4Fe-4S] cluster</name>
        <dbReference type="ChEBI" id="CHEBI:49883"/>
        <label>2</label>
        <note>4Fe-4S-S-AdoMet</note>
    </ligand>
</feature>
<evidence type="ECO:0000256" key="1">
    <source>
        <dbReference type="ARBA" id="ARBA00003234"/>
    </source>
</evidence>
<keyword evidence="9" id="KW-0819">tRNA processing</keyword>
<feature type="binding site" evidence="9">
    <location>
        <position position="50"/>
    </location>
    <ligand>
        <name>[4Fe-4S] cluster</name>
        <dbReference type="ChEBI" id="CHEBI:49883"/>
        <label>1</label>
    </ligand>
</feature>
<keyword evidence="4 9" id="KW-0949">S-adenosyl-L-methionine</keyword>
<dbReference type="Pfam" id="PF01938">
    <property type="entry name" value="TRAM"/>
    <property type="match status" value="1"/>
</dbReference>
<dbReference type="GO" id="GO:0035597">
    <property type="term" value="F:tRNA-2-methylthio-N(6)-dimethylallyladenosine(37) synthase activity"/>
    <property type="evidence" value="ECO:0007669"/>
    <property type="project" value="UniProtKB-EC"/>
</dbReference>
<dbReference type="SFLD" id="SFLDF00273">
    <property type="entry name" value="(dimethylallyl)adenosine_tRNA"/>
    <property type="match status" value="1"/>
</dbReference>
<evidence type="ECO:0000256" key="2">
    <source>
        <dbReference type="ARBA" id="ARBA00022485"/>
    </source>
</evidence>
<accession>A0ABX0G357</accession>
<dbReference type="HAMAP" id="MF_01864">
    <property type="entry name" value="tRNA_metthiotr_MiaB"/>
    <property type="match status" value="1"/>
</dbReference>
<evidence type="ECO:0000313" key="14">
    <source>
        <dbReference type="Proteomes" id="UP001515660"/>
    </source>
</evidence>
<dbReference type="Gene3D" id="3.40.50.12160">
    <property type="entry name" value="Methylthiotransferase, N-terminal domain"/>
    <property type="match status" value="1"/>
</dbReference>
<feature type="binding site" evidence="9">
    <location>
        <position position="162"/>
    </location>
    <ligand>
        <name>[4Fe-4S] cluster</name>
        <dbReference type="ChEBI" id="CHEBI:49883"/>
        <label>2</label>
        <note>4Fe-4S-S-AdoMet</note>
    </ligand>
</feature>
<evidence type="ECO:0000259" key="12">
    <source>
        <dbReference type="PROSITE" id="PS51918"/>
    </source>
</evidence>
<keyword evidence="6 9" id="KW-0408">Iron</keyword>
<organism evidence="13 14">
    <name type="scientific">Rhodobacter calidifons</name>
    <dbReference type="NCBI Taxonomy" id="2715277"/>
    <lineage>
        <taxon>Bacteria</taxon>
        <taxon>Pseudomonadati</taxon>
        <taxon>Pseudomonadota</taxon>
        <taxon>Alphaproteobacteria</taxon>
        <taxon>Rhodobacterales</taxon>
        <taxon>Rhodobacter group</taxon>
        <taxon>Rhodobacter</taxon>
    </lineage>
</organism>
<evidence type="ECO:0000256" key="5">
    <source>
        <dbReference type="ARBA" id="ARBA00022723"/>
    </source>
</evidence>